<gene>
    <name evidence="1" type="ORF">NKR23_g4342</name>
</gene>
<name>A0AA38S2C3_9PEZI</name>
<accession>A0AA38S2C3</accession>
<organism evidence="1 2">
    <name type="scientific">Pleurostoma richardsiae</name>
    <dbReference type="NCBI Taxonomy" id="41990"/>
    <lineage>
        <taxon>Eukaryota</taxon>
        <taxon>Fungi</taxon>
        <taxon>Dikarya</taxon>
        <taxon>Ascomycota</taxon>
        <taxon>Pezizomycotina</taxon>
        <taxon>Sordariomycetes</taxon>
        <taxon>Sordariomycetidae</taxon>
        <taxon>Calosphaeriales</taxon>
        <taxon>Pleurostomataceae</taxon>
        <taxon>Pleurostoma</taxon>
    </lineage>
</organism>
<dbReference type="EMBL" id="JANBVO010000010">
    <property type="protein sequence ID" value="KAJ9149364.1"/>
    <property type="molecule type" value="Genomic_DNA"/>
</dbReference>
<evidence type="ECO:0000313" key="1">
    <source>
        <dbReference type="EMBL" id="KAJ9149364.1"/>
    </source>
</evidence>
<proteinExistence type="predicted"/>
<dbReference type="Gene3D" id="3.30.160.60">
    <property type="entry name" value="Classic Zinc Finger"/>
    <property type="match status" value="1"/>
</dbReference>
<reference evidence="1" key="1">
    <citation type="submission" date="2022-07" db="EMBL/GenBank/DDBJ databases">
        <title>Fungi with potential for degradation of polypropylene.</title>
        <authorList>
            <person name="Gostincar C."/>
        </authorList>
    </citation>
    <scope>NUCLEOTIDE SEQUENCE</scope>
    <source>
        <strain evidence="1">EXF-13308</strain>
    </source>
</reference>
<comment type="caution">
    <text evidence="1">The sequence shown here is derived from an EMBL/GenBank/DDBJ whole genome shotgun (WGS) entry which is preliminary data.</text>
</comment>
<keyword evidence="2" id="KW-1185">Reference proteome</keyword>
<protein>
    <submittedName>
        <fullName evidence="1">Uncharacterized protein</fullName>
    </submittedName>
</protein>
<dbReference type="AlphaFoldDB" id="A0AA38S2C3"/>
<dbReference type="Proteomes" id="UP001174694">
    <property type="component" value="Unassembled WGS sequence"/>
</dbReference>
<sequence length="203" mass="22360">MERYFAEFDEDTLAGDFTDPPYMDPTNQLLWTQEADPLPAPSAGWTENVASSGTNASGLQALQHAEPRDSLQRHLTSKGVQLQGAAAKPKHPCPVCKMNDVDKGFTRRDKLLQHLRLYHKMSDKDIDQYMLRRPKKKAVAPAPALIPAPAAAPGPASALFPAILPASAPPADFGPNLDVLVNDMEFLQYLDDFFQTQLDSNDF</sequence>
<evidence type="ECO:0000313" key="2">
    <source>
        <dbReference type="Proteomes" id="UP001174694"/>
    </source>
</evidence>